<comment type="caution">
    <text evidence="1">The sequence shown here is derived from an EMBL/GenBank/DDBJ whole genome shotgun (WGS) entry which is preliminary data.</text>
</comment>
<protein>
    <submittedName>
        <fullName evidence="1">Uncharacterized protein</fullName>
    </submittedName>
</protein>
<dbReference type="EMBL" id="JAIFRP010000042">
    <property type="protein sequence ID" value="KAK2581171.1"/>
    <property type="molecule type" value="Genomic_DNA"/>
</dbReference>
<reference evidence="1" key="1">
    <citation type="submission" date="2021-08" db="EMBL/GenBank/DDBJ databases">
        <authorList>
            <person name="Misof B."/>
            <person name="Oliver O."/>
            <person name="Podsiadlowski L."/>
            <person name="Donath A."/>
            <person name="Peters R."/>
            <person name="Mayer C."/>
            <person name="Rust J."/>
            <person name="Gunkel S."/>
            <person name="Lesny P."/>
            <person name="Martin S."/>
            <person name="Oeyen J.P."/>
            <person name="Petersen M."/>
            <person name="Panagiotis P."/>
            <person name="Wilbrandt J."/>
            <person name="Tanja T."/>
        </authorList>
    </citation>
    <scope>NUCLEOTIDE SEQUENCE</scope>
    <source>
        <strain evidence="1">GBR_01_08_01A</strain>
        <tissue evidence="1">Thorax + abdomen</tissue>
    </source>
</reference>
<reference evidence="1" key="2">
    <citation type="journal article" date="2023" name="Commun. Biol.">
        <title>Intrasexual cuticular hydrocarbon dimorphism in a wasp sheds light on hydrocarbon biosynthesis genes in Hymenoptera.</title>
        <authorList>
            <person name="Moris V.C."/>
            <person name="Podsiadlowski L."/>
            <person name="Martin S."/>
            <person name="Oeyen J.P."/>
            <person name="Donath A."/>
            <person name="Petersen M."/>
            <person name="Wilbrandt J."/>
            <person name="Misof B."/>
            <person name="Liedtke D."/>
            <person name="Thamm M."/>
            <person name="Scheiner R."/>
            <person name="Schmitt T."/>
            <person name="Niehuis O."/>
        </authorList>
    </citation>
    <scope>NUCLEOTIDE SEQUENCE</scope>
    <source>
        <strain evidence="1">GBR_01_08_01A</strain>
    </source>
</reference>
<accession>A0AAD9RK87</accession>
<proteinExistence type="predicted"/>
<keyword evidence="2" id="KW-1185">Reference proteome</keyword>
<sequence length="71" mass="7891">MQEWSLAAIQRKFFVRHVGVAPIRGRTYHNVITKFCNVEHFRSTRSRTQTLLNMATAPDKISVGAGSGAAC</sequence>
<dbReference type="AlphaFoldDB" id="A0AAD9RK87"/>
<dbReference type="Proteomes" id="UP001258017">
    <property type="component" value="Unassembled WGS sequence"/>
</dbReference>
<evidence type="ECO:0000313" key="2">
    <source>
        <dbReference type="Proteomes" id="UP001258017"/>
    </source>
</evidence>
<name>A0AAD9RK87_9HYME</name>
<evidence type="ECO:0000313" key="1">
    <source>
        <dbReference type="EMBL" id="KAK2581171.1"/>
    </source>
</evidence>
<gene>
    <name evidence="1" type="ORF">KPH14_007978</name>
</gene>
<organism evidence="1 2">
    <name type="scientific">Odynerus spinipes</name>
    <dbReference type="NCBI Taxonomy" id="1348599"/>
    <lineage>
        <taxon>Eukaryota</taxon>
        <taxon>Metazoa</taxon>
        <taxon>Ecdysozoa</taxon>
        <taxon>Arthropoda</taxon>
        <taxon>Hexapoda</taxon>
        <taxon>Insecta</taxon>
        <taxon>Pterygota</taxon>
        <taxon>Neoptera</taxon>
        <taxon>Endopterygota</taxon>
        <taxon>Hymenoptera</taxon>
        <taxon>Apocrita</taxon>
        <taxon>Aculeata</taxon>
        <taxon>Vespoidea</taxon>
        <taxon>Vespidae</taxon>
        <taxon>Eumeninae</taxon>
        <taxon>Odynerus</taxon>
    </lineage>
</organism>